<dbReference type="OrthoDB" id="5839090at2759"/>
<dbReference type="PANTHER" id="PTHR22762">
    <property type="entry name" value="ALPHA-GLUCOSIDASE"/>
    <property type="match status" value="1"/>
</dbReference>
<dbReference type="Gene3D" id="2.60.40.1760">
    <property type="entry name" value="glycosyl hydrolase (family 31)"/>
    <property type="match status" value="1"/>
</dbReference>
<proteinExistence type="inferred from homology"/>
<evidence type="ECO:0000256" key="7">
    <source>
        <dbReference type="ARBA" id="ARBA00023295"/>
    </source>
</evidence>
<dbReference type="AlphaFoldDB" id="A0A9N8ZFA7"/>
<name>A0A9N8ZFA7_9GLOM</name>
<gene>
    <name evidence="13" type="ORF">POCULU_LOCUS2202</name>
</gene>
<evidence type="ECO:0000256" key="8">
    <source>
        <dbReference type="ARBA" id="ARBA00041343"/>
    </source>
</evidence>
<dbReference type="PROSITE" id="PS00707">
    <property type="entry name" value="GLYCOSYL_HYDROL_F31_2"/>
    <property type="match status" value="1"/>
</dbReference>
<evidence type="ECO:0000256" key="1">
    <source>
        <dbReference type="ARBA" id="ARBA00001657"/>
    </source>
</evidence>
<dbReference type="InterPro" id="IPR011013">
    <property type="entry name" value="Gal_mutarotase_sf_dom"/>
</dbReference>
<organism evidence="13 14">
    <name type="scientific">Paraglomus occultum</name>
    <dbReference type="NCBI Taxonomy" id="144539"/>
    <lineage>
        <taxon>Eukaryota</taxon>
        <taxon>Fungi</taxon>
        <taxon>Fungi incertae sedis</taxon>
        <taxon>Mucoromycota</taxon>
        <taxon>Glomeromycotina</taxon>
        <taxon>Glomeromycetes</taxon>
        <taxon>Paraglomerales</taxon>
        <taxon>Paraglomeraceae</taxon>
        <taxon>Paraglomus</taxon>
    </lineage>
</organism>
<dbReference type="EMBL" id="CAJVPJ010000196">
    <property type="protein sequence ID" value="CAG8493522.1"/>
    <property type="molecule type" value="Genomic_DNA"/>
</dbReference>
<dbReference type="InterPro" id="IPR000322">
    <property type="entry name" value="Glyco_hydro_31_TIM"/>
</dbReference>
<evidence type="ECO:0000259" key="12">
    <source>
        <dbReference type="Pfam" id="PF21365"/>
    </source>
</evidence>
<dbReference type="SUPFAM" id="SSF51445">
    <property type="entry name" value="(Trans)glycosidases"/>
    <property type="match status" value="1"/>
</dbReference>
<feature type="domain" description="Glycosyl hydrolase family 31 C-terminal" evidence="12">
    <location>
        <begin position="662"/>
        <end position="748"/>
    </location>
</feature>
<comment type="similarity">
    <text evidence="2 9">Belongs to the glycosyl hydrolase 31 family.</text>
</comment>
<evidence type="ECO:0000256" key="2">
    <source>
        <dbReference type="ARBA" id="ARBA00007806"/>
    </source>
</evidence>
<evidence type="ECO:0000256" key="6">
    <source>
        <dbReference type="ARBA" id="ARBA00023180"/>
    </source>
</evidence>
<dbReference type="SUPFAM" id="SSF74650">
    <property type="entry name" value="Galactose mutarotase-like"/>
    <property type="match status" value="1"/>
</dbReference>
<keyword evidence="14" id="KW-1185">Reference proteome</keyword>
<dbReference type="Pfam" id="PF01055">
    <property type="entry name" value="Glyco_hydro_31_2nd"/>
    <property type="match status" value="1"/>
</dbReference>
<keyword evidence="5 9" id="KW-0378">Hydrolase</keyword>
<keyword evidence="7 9" id="KW-0326">Glycosidase</keyword>
<dbReference type="Gene3D" id="3.20.20.80">
    <property type="entry name" value="Glycosidases"/>
    <property type="match status" value="1"/>
</dbReference>
<dbReference type="CDD" id="cd06602">
    <property type="entry name" value="GH31_MGAM_SI_GAA"/>
    <property type="match status" value="1"/>
</dbReference>
<keyword evidence="4" id="KW-0732">Signal</keyword>
<dbReference type="InterPro" id="IPR030458">
    <property type="entry name" value="Glyco_hydro_31_AS"/>
</dbReference>
<feature type="domain" description="Glycoside hydrolase family 31 TIM barrel" evidence="10">
    <location>
        <begin position="276"/>
        <end position="654"/>
    </location>
</feature>
<evidence type="ECO:0000256" key="5">
    <source>
        <dbReference type="ARBA" id="ARBA00022801"/>
    </source>
</evidence>
<evidence type="ECO:0000256" key="3">
    <source>
        <dbReference type="ARBA" id="ARBA00012741"/>
    </source>
</evidence>
<dbReference type="GO" id="GO:0005975">
    <property type="term" value="P:carbohydrate metabolic process"/>
    <property type="evidence" value="ECO:0007669"/>
    <property type="project" value="InterPro"/>
</dbReference>
<dbReference type="GO" id="GO:0090599">
    <property type="term" value="F:alpha-glucosidase activity"/>
    <property type="evidence" value="ECO:0007669"/>
    <property type="project" value="UniProtKB-ARBA"/>
</dbReference>
<keyword evidence="6" id="KW-0325">Glycoprotein</keyword>
<feature type="domain" description="Glycoside hydrolase family 31 N-terminal" evidence="11">
    <location>
        <begin position="122"/>
        <end position="227"/>
    </location>
</feature>
<evidence type="ECO:0000256" key="4">
    <source>
        <dbReference type="ARBA" id="ARBA00022729"/>
    </source>
</evidence>
<dbReference type="EC" id="3.2.1.20" evidence="3"/>
<dbReference type="Pfam" id="PF13802">
    <property type="entry name" value="Gal_mutarotas_2"/>
    <property type="match status" value="1"/>
</dbReference>
<dbReference type="InterPro" id="IPR048395">
    <property type="entry name" value="Glyco_hydro_31_C"/>
</dbReference>
<evidence type="ECO:0000313" key="14">
    <source>
        <dbReference type="Proteomes" id="UP000789572"/>
    </source>
</evidence>
<dbReference type="FunFam" id="2.60.40.1180:FF:000001">
    <property type="entry name" value="Maltase-glucoamylase, intestinal"/>
    <property type="match status" value="1"/>
</dbReference>
<evidence type="ECO:0000313" key="13">
    <source>
        <dbReference type="EMBL" id="CAG8493522.1"/>
    </source>
</evidence>
<evidence type="ECO:0000256" key="9">
    <source>
        <dbReference type="RuleBase" id="RU361185"/>
    </source>
</evidence>
<sequence length="850" mass="97223">MRPLVFELLVALLITGLSIFSTIKYRYRPTPANQRAKCSGYKLTSISLTDHGLNGSLTLAGEPCNVYGNDIFNLALEVTYETDDILNVRIYDTEERQFQVPDYVLPRKHFHKARNPTYEFSYTENTFGFVVKRKSNGEVLFNSTGVQLVFEDQYVSFGSKVHDIMHVYGLGENVDNFLRPRDSLSTLWTRDTPSPPRQNIYGFHPFYLDLRDSGRSHGVFLRNSHGMDVVLKPVANASKIEYRILGGVIDLYFILGGEDGNPKSVIEQYTDIIGKPHMPNYWALGWHQCRWGYGTIEMVEEVVENYKKAEIPLEVMWTDIDYMDQYRDFTLHPTNFPLYKVQSFLTKLHSQNQKHVFIVDPAIYHGDDYAPYKEGVDLDVFIKNRDGSIYYGRVWPGFTAFPDWFAPNTQLWWTRQFQRFLEDVPVDGIWIDMNEPASFCFGSCGSGHPPGEHPQGSVDDLVINPNDPVFEPGVPDYNLLNPPYKIHNGYEFLSTQTVATNATHWNNLTEYQTHNLYGHMEGIATYKTLTTINPKTRPFILSRSTFPGSGTYVGHWSGDNWASWPYLYYSITGILNFQMYGIPYVGADVCGFNNHTDEELCNRWHSLGAFYPFARNHNAHNTIAQEPYIWKSITEAAKKALHVRYTLLPYYYTLFAAAYEKGTPVWRALMFEFTDDHTTWDIDKQFMIGPAVLVTPVLDSGRVDVKGYFPKGIWYDWYTHERVYGANRMILDAPLGHIPVHIRGGSVILTQRPAYTTTESRQQPFELIVALDETGHASGEAYLDDGVSLEPVESLRIRFSVCGNRQVVMRSVGSYKPNAKLEKLIIMGVGLDLVVDCGYIDMNKNAVITF</sequence>
<protein>
    <recommendedName>
        <fullName evidence="3">alpha-glucosidase</fullName>
        <ecNumber evidence="3">3.2.1.20</ecNumber>
    </recommendedName>
    <alternativeName>
        <fullName evidence="8">Maltase</fullName>
    </alternativeName>
</protein>
<accession>A0A9N8ZFA7</accession>
<dbReference type="GO" id="GO:0030246">
    <property type="term" value="F:carbohydrate binding"/>
    <property type="evidence" value="ECO:0007669"/>
    <property type="project" value="InterPro"/>
</dbReference>
<dbReference type="Gene3D" id="2.60.40.1180">
    <property type="entry name" value="Golgi alpha-mannosidase II"/>
    <property type="match status" value="2"/>
</dbReference>
<dbReference type="CDD" id="cd14752">
    <property type="entry name" value="GH31_N"/>
    <property type="match status" value="1"/>
</dbReference>
<dbReference type="Pfam" id="PF21365">
    <property type="entry name" value="Glyco_hydro_31_3rd"/>
    <property type="match status" value="1"/>
</dbReference>
<dbReference type="PROSITE" id="PS00129">
    <property type="entry name" value="GLYCOSYL_HYDROL_F31_1"/>
    <property type="match status" value="1"/>
</dbReference>
<comment type="catalytic activity">
    <reaction evidence="1">
        <text>Hydrolysis of terminal, non-reducing (1-&gt;4)-linked alpha-D-glucose residues with release of alpha-D-glucose.</text>
        <dbReference type="EC" id="3.2.1.20"/>
    </reaction>
</comment>
<dbReference type="Proteomes" id="UP000789572">
    <property type="component" value="Unassembled WGS sequence"/>
</dbReference>
<comment type="caution">
    <text evidence="13">The sequence shown here is derived from an EMBL/GenBank/DDBJ whole genome shotgun (WGS) entry which is preliminary data.</text>
</comment>
<evidence type="ECO:0000259" key="11">
    <source>
        <dbReference type="Pfam" id="PF13802"/>
    </source>
</evidence>
<dbReference type="SUPFAM" id="SSF51011">
    <property type="entry name" value="Glycosyl hydrolase domain"/>
    <property type="match status" value="1"/>
</dbReference>
<dbReference type="InterPro" id="IPR013780">
    <property type="entry name" value="Glyco_hydro_b"/>
</dbReference>
<dbReference type="InterPro" id="IPR030459">
    <property type="entry name" value="Glyco_hydro_31_CS"/>
</dbReference>
<reference evidence="13" key="1">
    <citation type="submission" date="2021-06" db="EMBL/GenBank/DDBJ databases">
        <authorList>
            <person name="Kallberg Y."/>
            <person name="Tangrot J."/>
            <person name="Rosling A."/>
        </authorList>
    </citation>
    <scope>NUCLEOTIDE SEQUENCE</scope>
    <source>
        <strain evidence="13">IA702</strain>
    </source>
</reference>
<evidence type="ECO:0000259" key="10">
    <source>
        <dbReference type="Pfam" id="PF01055"/>
    </source>
</evidence>
<dbReference type="InterPro" id="IPR025887">
    <property type="entry name" value="Glyco_hydro_31_N_dom"/>
</dbReference>
<dbReference type="InterPro" id="IPR017853">
    <property type="entry name" value="GH"/>
</dbReference>
<dbReference type="PANTHER" id="PTHR22762:SF133">
    <property type="entry name" value="P-TYPE DOMAIN-CONTAINING PROTEIN"/>
    <property type="match status" value="1"/>
</dbReference>